<evidence type="ECO:0000256" key="6">
    <source>
        <dbReference type="ARBA" id="ARBA00023242"/>
    </source>
</evidence>
<dbReference type="GO" id="GO:0008270">
    <property type="term" value="F:zinc ion binding"/>
    <property type="evidence" value="ECO:0007669"/>
    <property type="project" value="UniProtKB-KW"/>
</dbReference>
<gene>
    <name evidence="13" type="primary">LOC115830139</name>
</gene>
<feature type="domain" description="CCHC-type" evidence="11">
    <location>
        <begin position="158"/>
        <end position="173"/>
    </location>
</feature>
<dbReference type="GO" id="GO:0031499">
    <property type="term" value="C:TRAMP complex"/>
    <property type="evidence" value="ECO:0007669"/>
    <property type="project" value="TreeGrafter"/>
</dbReference>
<dbReference type="InParanoid" id="A0A6J2X120"/>
<feature type="region of interest" description="Disordered" evidence="10">
    <location>
        <begin position="312"/>
        <end position="394"/>
    </location>
</feature>
<dbReference type="GeneID" id="115830139"/>
<dbReference type="GO" id="GO:0071039">
    <property type="term" value="P:nuclear polyadenylation-dependent CUT catabolic process"/>
    <property type="evidence" value="ECO:0007669"/>
    <property type="project" value="TreeGrafter"/>
</dbReference>
<feature type="region of interest" description="Disordered" evidence="10">
    <location>
        <begin position="102"/>
        <end position="124"/>
    </location>
</feature>
<proteinExistence type="predicted"/>
<feature type="domain" description="CCHC-type" evidence="11">
    <location>
        <begin position="209"/>
        <end position="224"/>
    </location>
</feature>
<feature type="compositionally biased region" description="Basic residues" evidence="10">
    <location>
        <begin position="327"/>
        <end position="341"/>
    </location>
</feature>
<evidence type="ECO:0000259" key="11">
    <source>
        <dbReference type="PROSITE" id="PS50158"/>
    </source>
</evidence>
<dbReference type="PROSITE" id="PS50158">
    <property type="entry name" value="ZF_CCHC"/>
    <property type="match status" value="3"/>
</dbReference>
<evidence type="ECO:0000256" key="4">
    <source>
        <dbReference type="ARBA" id="ARBA00022771"/>
    </source>
</evidence>
<keyword evidence="5" id="KW-0862">Zinc</keyword>
<keyword evidence="3" id="KW-0677">Repeat</keyword>
<dbReference type="Proteomes" id="UP000504632">
    <property type="component" value="Chromosome 1"/>
</dbReference>
<dbReference type="GO" id="GO:0071036">
    <property type="term" value="P:nuclear polyadenylation-dependent snoRNA catabolic process"/>
    <property type="evidence" value="ECO:0007669"/>
    <property type="project" value="TreeGrafter"/>
</dbReference>
<feature type="compositionally biased region" description="Basic and acidic residues" evidence="10">
    <location>
        <begin position="102"/>
        <end position="120"/>
    </location>
</feature>
<evidence type="ECO:0000256" key="9">
    <source>
        <dbReference type="PROSITE-ProRule" id="PRU00047"/>
    </source>
</evidence>
<evidence type="ECO:0000256" key="2">
    <source>
        <dbReference type="ARBA" id="ARBA00022723"/>
    </source>
</evidence>
<evidence type="ECO:0000313" key="13">
    <source>
        <dbReference type="RefSeq" id="XP_030650051.1"/>
    </source>
</evidence>
<dbReference type="GO" id="GO:0071031">
    <property type="term" value="P:nuclear mRNA surveillance of mRNA 3'-end processing"/>
    <property type="evidence" value="ECO:0007669"/>
    <property type="project" value="TreeGrafter"/>
</dbReference>
<dbReference type="PANTHER" id="PTHR46543:SF1">
    <property type="entry name" value="ZINC FINGER CCHC DOMAIN-CONTAINING PROTEIN 7"/>
    <property type="match status" value="1"/>
</dbReference>
<name>A0A6J2X120_CHACN</name>
<feature type="domain" description="CCHC-type" evidence="11">
    <location>
        <begin position="253"/>
        <end position="266"/>
    </location>
</feature>
<dbReference type="Gene3D" id="4.10.60.10">
    <property type="entry name" value="Zinc finger, CCHC-type"/>
    <property type="match status" value="2"/>
</dbReference>
<evidence type="ECO:0000256" key="3">
    <source>
        <dbReference type="ARBA" id="ARBA00022737"/>
    </source>
</evidence>
<dbReference type="RefSeq" id="XP_030650051.1">
    <property type="nucleotide sequence ID" value="XM_030794191.1"/>
</dbReference>
<dbReference type="PANTHER" id="PTHR46543">
    <property type="entry name" value="ZINC FINGER CCHC DOMAIN-CONTAINING PROTEIN 7"/>
    <property type="match status" value="1"/>
</dbReference>
<dbReference type="SUPFAM" id="SSF57756">
    <property type="entry name" value="Retrovirus zinc finger-like domains"/>
    <property type="match status" value="1"/>
</dbReference>
<comment type="subcellular location">
    <subcellularLocation>
        <location evidence="1">Nucleus</location>
    </subcellularLocation>
</comment>
<sequence>MHCEYVVDEEHEYDSWSFVSSDRSPDLSWPDSELSSDSADERGSEEGSEGESDFEIEHWMILGEEEEEADRTIQLNLSYSCSDTDDEKNEENYNTKLWVVSEKDRESGSRGGDKRKDGEFSSRTPRYFPLQEDLFCSNCRKRGHKTWSCPAPKRQMCCVLCGQRGHLLSACPQQHCPVCGLLTHTLTSHKQTVRTQLACPLQTYCDQPCSRCGRSGHLQDSCPDSWRQYHLTTQHGVPVRPECEHTRRQPVYCYNCALQGHYGHECMQKRMQSGVKPSVPYVCVYDSEQDLQIRQAQTLSRATGLQQLCLEGSQKAKQQRGQTWPEKRRKRREIKKLRKERKSVGGIRNKEPESLQSPSVDITFPPQNLPVKGHTNSGPRRSAQSRHRKSYHLGRHFVSVKRRVCR</sequence>
<reference evidence="13" key="1">
    <citation type="submission" date="2025-08" db="UniProtKB">
        <authorList>
            <consortium name="RefSeq"/>
        </authorList>
    </citation>
    <scope>IDENTIFICATION</scope>
</reference>
<feature type="region of interest" description="Disordered" evidence="10">
    <location>
        <begin position="1"/>
        <end position="57"/>
    </location>
</feature>
<dbReference type="GO" id="GO:0071037">
    <property type="term" value="P:nuclear polyadenylation-dependent snRNA catabolic process"/>
    <property type="evidence" value="ECO:0007669"/>
    <property type="project" value="TreeGrafter"/>
</dbReference>
<evidence type="ECO:0000256" key="1">
    <source>
        <dbReference type="ARBA" id="ARBA00004123"/>
    </source>
</evidence>
<dbReference type="GO" id="GO:0071035">
    <property type="term" value="P:nuclear polyadenylation-dependent rRNA catabolic process"/>
    <property type="evidence" value="ECO:0007669"/>
    <property type="project" value="TreeGrafter"/>
</dbReference>
<keyword evidence="4 9" id="KW-0863">Zinc-finger</keyword>
<dbReference type="InterPro" id="IPR001878">
    <property type="entry name" value="Znf_CCHC"/>
</dbReference>
<accession>A0A6J2X120</accession>
<keyword evidence="6" id="KW-0539">Nucleus</keyword>
<dbReference type="GO" id="GO:0003723">
    <property type="term" value="F:RNA binding"/>
    <property type="evidence" value="ECO:0007669"/>
    <property type="project" value="TreeGrafter"/>
</dbReference>
<protein>
    <recommendedName>
        <fullName evidence="7">Zinc finger CCHC domain-containing protein 7</fullName>
    </recommendedName>
    <alternativeName>
        <fullName evidence="8">TRAMP-like complex RNA-binding factor ZCCHC7</fullName>
    </alternativeName>
</protein>
<dbReference type="AlphaFoldDB" id="A0A6J2X120"/>
<evidence type="ECO:0000256" key="8">
    <source>
        <dbReference type="ARBA" id="ARBA00043023"/>
    </source>
</evidence>
<feature type="compositionally biased region" description="Acidic residues" evidence="10">
    <location>
        <begin position="1"/>
        <end position="12"/>
    </location>
</feature>
<evidence type="ECO:0000256" key="5">
    <source>
        <dbReference type="ARBA" id="ARBA00022833"/>
    </source>
</evidence>
<dbReference type="InterPro" id="IPR036875">
    <property type="entry name" value="Znf_CCHC_sf"/>
</dbReference>
<dbReference type="InterPro" id="IPR051644">
    <property type="entry name" value="TRAMP_AT-DNA-binding"/>
</dbReference>
<dbReference type="GO" id="GO:0071038">
    <property type="term" value="P:TRAMP-dependent tRNA surveillance pathway"/>
    <property type="evidence" value="ECO:0007669"/>
    <property type="project" value="TreeGrafter"/>
</dbReference>
<keyword evidence="2" id="KW-0479">Metal-binding</keyword>
<dbReference type="SMART" id="SM00343">
    <property type="entry name" value="ZnF_C2HC"/>
    <property type="match status" value="4"/>
</dbReference>
<evidence type="ECO:0000313" key="12">
    <source>
        <dbReference type="Proteomes" id="UP000504632"/>
    </source>
</evidence>
<evidence type="ECO:0000256" key="10">
    <source>
        <dbReference type="SAM" id="MobiDB-lite"/>
    </source>
</evidence>
<organism evidence="12 13">
    <name type="scientific">Chanos chanos</name>
    <name type="common">Milkfish</name>
    <name type="synonym">Mugil chanos</name>
    <dbReference type="NCBI Taxonomy" id="29144"/>
    <lineage>
        <taxon>Eukaryota</taxon>
        <taxon>Metazoa</taxon>
        <taxon>Chordata</taxon>
        <taxon>Craniata</taxon>
        <taxon>Vertebrata</taxon>
        <taxon>Euteleostomi</taxon>
        <taxon>Actinopterygii</taxon>
        <taxon>Neopterygii</taxon>
        <taxon>Teleostei</taxon>
        <taxon>Ostariophysi</taxon>
        <taxon>Gonorynchiformes</taxon>
        <taxon>Chanidae</taxon>
        <taxon>Chanos</taxon>
    </lineage>
</organism>
<feature type="compositionally biased region" description="Basic residues" evidence="10">
    <location>
        <begin position="383"/>
        <end position="394"/>
    </location>
</feature>
<evidence type="ECO:0000256" key="7">
    <source>
        <dbReference type="ARBA" id="ARBA00041190"/>
    </source>
</evidence>
<dbReference type="OrthoDB" id="7608935at2759"/>
<keyword evidence="12" id="KW-1185">Reference proteome</keyword>